<keyword evidence="2" id="KW-0963">Cytoplasm</keyword>
<dbReference type="InterPro" id="IPR019821">
    <property type="entry name" value="Kinesin_motor_CS"/>
</dbReference>
<reference evidence="12 13" key="1">
    <citation type="journal article" date="2008" name="Nature">
        <title>The genome of the choanoflagellate Monosiga brevicollis and the origin of metazoans.</title>
        <authorList>
            <consortium name="JGI Sequencing"/>
            <person name="King N."/>
            <person name="Westbrook M.J."/>
            <person name="Young S.L."/>
            <person name="Kuo A."/>
            <person name="Abedin M."/>
            <person name="Chapman J."/>
            <person name="Fairclough S."/>
            <person name="Hellsten U."/>
            <person name="Isogai Y."/>
            <person name="Letunic I."/>
            <person name="Marr M."/>
            <person name="Pincus D."/>
            <person name="Putnam N."/>
            <person name="Rokas A."/>
            <person name="Wright K.J."/>
            <person name="Zuzow R."/>
            <person name="Dirks W."/>
            <person name="Good M."/>
            <person name="Goodstein D."/>
            <person name="Lemons D."/>
            <person name="Li W."/>
            <person name="Lyons J.B."/>
            <person name="Morris A."/>
            <person name="Nichols S."/>
            <person name="Richter D.J."/>
            <person name="Salamov A."/>
            <person name="Bork P."/>
            <person name="Lim W.A."/>
            <person name="Manning G."/>
            <person name="Miller W.T."/>
            <person name="McGinnis W."/>
            <person name="Shapiro H."/>
            <person name="Tjian R."/>
            <person name="Grigoriev I.V."/>
            <person name="Rokhsar D."/>
        </authorList>
    </citation>
    <scope>NUCLEOTIDE SEQUENCE [LARGE SCALE GENOMIC DNA]</scope>
    <source>
        <strain evidence="13">MX1 / ATCC 50154</strain>
    </source>
</reference>
<evidence type="ECO:0000256" key="4">
    <source>
        <dbReference type="ARBA" id="ARBA00022741"/>
    </source>
</evidence>
<comment type="subcellular location">
    <subcellularLocation>
        <location evidence="1">Cytoplasm</location>
        <location evidence="1">Cytoskeleton</location>
    </subcellularLocation>
</comment>
<dbReference type="PRINTS" id="PR00380">
    <property type="entry name" value="KINESINHEAVY"/>
</dbReference>
<dbReference type="GO" id="GO:0005871">
    <property type="term" value="C:kinesin complex"/>
    <property type="evidence" value="ECO:0000318"/>
    <property type="project" value="GO_Central"/>
</dbReference>
<evidence type="ECO:0000256" key="6">
    <source>
        <dbReference type="ARBA" id="ARBA00023175"/>
    </source>
</evidence>
<dbReference type="KEGG" id="mbr:MONBRDRAFT_17662"/>
<dbReference type="OMA" id="GKYRYSN"/>
<evidence type="ECO:0000313" key="12">
    <source>
        <dbReference type="EMBL" id="EDQ91815.1"/>
    </source>
</evidence>
<feature type="region of interest" description="Disordered" evidence="10">
    <location>
        <begin position="392"/>
        <end position="441"/>
    </location>
</feature>
<evidence type="ECO:0000256" key="1">
    <source>
        <dbReference type="ARBA" id="ARBA00004245"/>
    </source>
</evidence>
<evidence type="ECO:0000313" key="13">
    <source>
        <dbReference type="Proteomes" id="UP000001357"/>
    </source>
</evidence>
<dbReference type="Proteomes" id="UP000001357">
    <property type="component" value="Unassembled WGS sequence"/>
</dbReference>
<dbReference type="PROSITE" id="PS50067">
    <property type="entry name" value="KINESIN_MOTOR_2"/>
    <property type="match status" value="1"/>
</dbReference>
<feature type="compositionally biased region" description="Basic residues" evidence="10">
    <location>
        <begin position="753"/>
        <end position="765"/>
    </location>
</feature>
<dbReference type="AlphaFoldDB" id="A9USP5"/>
<name>A9USP5_MONBE</name>
<dbReference type="GO" id="GO:0003777">
    <property type="term" value="F:microtubule motor activity"/>
    <property type="evidence" value="ECO:0000318"/>
    <property type="project" value="GO_Central"/>
</dbReference>
<dbReference type="GO" id="GO:0008017">
    <property type="term" value="F:microtubule binding"/>
    <property type="evidence" value="ECO:0000318"/>
    <property type="project" value="GO_Central"/>
</dbReference>
<dbReference type="GO" id="GO:0007018">
    <property type="term" value="P:microtubule-based movement"/>
    <property type="evidence" value="ECO:0000318"/>
    <property type="project" value="GO_Central"/>
</dbReference>
<gene>
    <name evidence="12" type="ORF">MONBRDRAFT_17662</name>
</gene>
<dbReference type="SUPFAM" id="SSF52540">
    <property type="entry name" value="P-loop containing nucleoside triphosphate hydrolases"/>
    <property type="match status" value="1"/>
</dbReference>
<dbReference type="InterPro" id="IPR047149">
    <property type="entry name" value="KIF11-like"/>
</dbReference>
<dbReference type="PANTHER" id="PTHR47970">
    <property type="entry name" value="KINESIN-LIKE PROTEIN KIF11"/>
    <property type="match status" value="1"/>
</dbReference>
<dbReference type="GO" id="GO:0005874">
    <property type="term" value="C:microtubule"/>
    <property type="evidence" value="ECO:0000318"/>
    <property type="project" value="GO_Central"/>
</dbReference>
<organism evidence="12 13">
    <name type="scientific">Monosiga brevicollis</name>
    <name type="common">Choanoflagellate</name>
    <dbReference type="NCBI Taxonomy" id="81824"/>
    <lineage>
        <taxon>Eukaryota</taxon>
        <taxon>Choanoflagellata</taxon>
        <taxon>Craspedida</taxon>
        <taxon>Salpingoecidae</taxon>
        <taxon>Monosiga</taxon>
    </lineage>
</organism>
<evidence type="ECO:0000256" key="9">
    <source>
        <dbReference type="RuleBase" id="RU000394"/>
    </source>
</evidence>
<comment type="similarity">
    <text evidence="8 9">Belongs to the TRAFAC class myosin-kinesin ATPase superfamily. Kinesin family.</text>
</comment>
<dbReference type="InParanoid" id="A9USP5"/>
<dbReference type="GO" id="GO:0005737">
    <property type="term" value="C:cytoplasm"/>
    <property type="evidence" value="ECO:0000318"/>
    <property type="project" value="GO_Central"/>
</dbReference>
<evidence type="ECO:0000256" key="2">
    <source>
        <dbReference type="ARBA" id="ARBA00022490"/>
    </source>
</evidence>
<keyword evidence="4 8" id="KW-0547">Nucleotide-binding</keyword>
<feature type="compositionally biased region" description="Basic residues" evidence="10">
    <location>
        <begin position="395"/>
        <end position="408"/>
    </location>
</feature>
<keyword evidence="3 9" id="KW-0493">Microtubule</keyword>
<dbReference type="RefSeq" id="XP_001743101.1">
    <property type="nucleotide sequence ID" value="XM_001743049.1"/>
</dbReference>
<evidence type="ECO:0000256" key="8">
    <source>
        <dbReference type="PROSITE-ProRule" id="PRU00283"/>
    </source>
</evidence>
<evidence type="ECO:0000259" key="11">
    <source>
        <dbReference type="PROSITE" id="PS50067"/>
    </source>
</evidence>
<dbReference type="InterPro" id="IPR036961">
    <property type="entry name" value="Kinesin_motor_dom_sf"/>
</dbReference>
<dbReference type="Gene3D" id="3.40.850.10">
    <property type="entry name" value="Kinesin motor domain"/>
    <property type="match status" value="1"/>
</dbReference>
<dbReference type="GO" id="GO:0005524">
    <property type="term" value="F:ATP binding"/>
    <property type="evidence" value="ECO:0007669"/>
    <property type="project" value="UniProtKB-UniRule"/>
</dbReference>
<dbReference type="GO" id="GO:0016887">
    <property type="term" value="F:ATP hydrolysis activity"/>
    <property type="evidence" value="ECO:0000318"/>
    <property type="project" value="GO_Central"/>
</dbReference>
<accession>A9USP5</accession>
<evidence type="ECO:0000256" key="7">
    <source>
        <dbReference type="ARBA" id="ARBA00023212"/>
    </source>
</evidence>
<dbReference type="FunFam" id="3.40.850.10:FF:000082">
    <property type="entry name" value="OSM3-like kinesin"/>
    <property type="match status" value="1"/>
</dbReference>
<sequence>MRVLVLGSCLLLQAPGGKKLADNVKVIVRCRPLNKKEVAVSAAEVVTVEERRGTISVRDPEAPKVFTFDQVYDQKSLQTTVYKESAENIIDAVLEGFNGTIFAYGQTGTGKTFTMTGASCDASLPGIVPQSFEQIFNTITNSQGKQYLVRASYLEIYNEDVRDLLSRDHTRKLAVRENPDTGVYVEDLTSIVVKGTKEITKVMNVGLKNRVVGATNANDQSSRSHSIFMIDIECSEIDEAGEAHLRSGRLNLVDLAGSERQSKTGAAGERLKEGAKINLSLTALGQVIKALVESKSGAHIPYRNSSLTPGLFEFCACPWCTWFVQDSLGGNSKTMMVATIGPADSNFSETMSTLGYAHRAKSIKNRPKINEDPKDALLREYQEEILRLKEQLGKGGKKRSGKRRKPRTIKFDANGQEIPPEEGEDQEESDDDEGKDGVTDEAELARIREEELRKLEEEKAAMMADNTMLEETKTQLLAQMSARQGEIQQEQRQAAQLASKIKALESKLLVGGKSIEEHTAEQERQLRARQRQLQEQAAQAAQLQAELEARRERREAVEESYTSLEKEVEHKTKKLEKVFHKLKEIEQRINVMHERFAHQREEVQIQTEEAQKRLRLKQLIIEHFIPPTEADKLRRRAFFDEAAGTWALRPITETDDLESTVTRDRPKSAFASRNRAITVFAQMQAAVDTNPRYKADNIMAVELDMPERTTMDYSGPSVSARAQEALDAALRDEGDVVIGQSTDDFIDEIIRKKRREEKMASKRQRPGTAKGPKRTGTGRSNGPAEEFPSRRGLVKERA</sequence>
<dbReference type="SMART" id="SM00129">
    <property type="entry name" value="KISc"/>
    <property type="match status" value="1"/>
</dbReference>
<evidence type="ECO:0000256" key="10">
    <source>
        <dbReference type="SAM" id="MobiDB-lite"/>
    </source>
</evidence>
<dbReference type="STRING" id="81824.A9USP5"/>
<dbReference type="InterPro" id="IPR001752">
    <property type="entry name" value="Kinesin_motor_dom"/>
</dbReference>
<dbReference type="GeneID" id="5888337"/>
<proteinExistence type="inferred from homology"/>
<dbReference type="eggNOG" id="KOG4280">
    <property type="taxonomic scope" value="Eukaryota"/>
</dbReference>
<keyword evidence="7" id="KW-0206">Cytoskeleton</keyword>
<dbReference type="InterPro" id="IPR027417">
    <property type="entry name" value="P-loop_NTPase"/>
</dbReference>
<protein>
    <recommendedName>
        <fullName evidence="9">Kinesin-like protein</fullName>
    </recommendedName>
</protein>
<dbReference type="FunCoup" id="A9USP5">
    <property type="interactions" value="622"/>
</dbReference>
<feature type="compositionally biased region" description="Acidic residues" evidence="10">
    <location>
        <begin position="419"/>
        <end position="434"/>
    </location>
</feature>
<dbReference type="EMBL" id="CH991544">
    <property type="protein sequence ID" value="EDQ91815.1"/>
    <property type="molecule type" value="Genomic_DNA"/>
</dbReference>
<dbReference type="Pfam" id="PF00225">
    <property type="entry name" value="Kinesin"/>
    <property type="match status" value="1"/>
</dbReference>
<keyword evidence="13" id="KW-1185">Reference proteome</keyword>
<keyword evidence="6 8" id="KW-0505">Motor protein</keyword>
<evidence type="ECO:0000256" key="5">
    <source>
        <dbReference type="ARBA" id="ARBA00022840"/>
    </source>
</evidence>
<keyword evidence="5 8" id="KW-0067">ATP-binding</keyword>
<dbReference type="PROSITE" id="PS00411">
    <property type="entry name" value="KINESIN_MOTOR_1"/>
    <property type="match status" value="1"/>
</dbReference>
<dbReference type="PANTHER" id="PTHR47970:SF34">
    <property type="entry name" value="KINESIN-LIKE PROTEIN KIF3C"/>
    <property type="match status" value="1"/>
</dbReference>
<feature type="compositionally biased region" description="Basic and acidic residues" evidence="10">
    <location>
        <begin position="787"/>
        <end position="798"/>
    </location>
</feature>
<feature type="binding site" evidence="8">
    <location>
        <begin position="105"/>
        <end position="112"/>
    </location>
    <ligand>
        <name>ATP</name>
        <dbReference type="ChEBI" id="CHEBI:30616"/>
    </ligand>
</feature>
<evidence type="ECO:0000256" key="3">
    <source>
        <dbReference type="ARBA" id="ARBA00022701"/>
    </source>
</evidence>
<feature type="domain" description="Kinesin motor" evidence="11">
    <location>
        <begin position="23"/>
        <end position="363"/>
    </location>
</feature>
<feature type="region of interest" description="Disordered" evidence="10">
    <location>
        <begin position="753"/>
        <end position="798"/>
    </location>
</feature>